<gene>
    <name evidence="2" type="ORF">AAF712_011114</name>
</gene>
<dbReference type="Proteomes" id="UP001437256">
    <property type="component" value="Unassembled WGS sequence"/>
</dbReference>
<feature type="region of interest" description="Disordered" evidence="1">
    <location>
        <begin position="377"/>
        <end position="411"/>
    </location>
</feature>
<reference evidence="2 3" key="1">
    <citation type="submission" date="2024-05" db="EMBL/GenBank/DDBJ databases">
        <title>A draft genome resource for the thread blight pathogen Marasmius tenuissimus strain MS-2.</title>
        <authorList>
            <person name="Yulfo-Soto G.E."/>
            <person name="Baruah I.K."/>
            <person name="Amoako-Attah I."/>
            <person name="Bukari Y."/>
            <person name="Meinhardt L.W."/>
            <person name="Bailey B.A."/>
            <person name="Cohen S.P."/>
        </authorList>
    </citation>
    <scope>NUCLEOTIDE SEQUENCE [LARGE SCALE GENOMIC DNA]</scope>
    <source>
        <strain evidence="2 3">MS-2</strain>
    </source>
</reference>
<organism evidence="2 3">
    <name type="scientific">Marasmius tenuissimus</name>
    <dbReference type="NCBI Taxonomy" id="585030"/>
    <lineage>
        <taxon>Eukaryota</taxon>
        <taxon>Fungi</taxon>
        <taxon>Dikarya</taxon>
        <taxon>Basidiomycota</taxon>
        <taxon>Agaricomycotina</taxon>
        <taxon>Agaricomycetes</taxon>
        <taxon>Agaricomycetidae</taxon>
        <taxon>Agaricales</taxon>
        <taxon>Marasmiineae</taxon>
        <taxon>Marasmiaceae</taxon>
        <taxon>Marasmius</taxon>
    </lineage>
</organism>
<evidence type="ECO:0000313" key="3">
    <source>
        <dbReference type="Proteomes" id="UP001437256"/>
    </source>
</evidence>
<feature type="compositionally biased region" description="Polar residues" evidence="1">
    <location>
        <begin position="17"/>
        <end position="27"/>
    </location>
</feature>
<dbReference type="EMBL" id="JBBXMP010000116">
    <property type="protein sequence ID" value="KAL0062036.1"/>
    <property type="molecule type" value="Genomic_DNA"/>
</dbReference>
<feature type="compositionally biased region" description="Low complexity" evidence="1">
    <location>
        <begin position="390"/>
        <end position="411"/>
    </location>
</feature>
<keyword evidence="3" id="KW-1185">Reference proteome</keyword>
<evidence type="ECO:0000313" key="2">
    <source>
        <dbReference type="EMBL" id="KAL0062036.1"/>
    </source>
</evidence>
<name>A0ABR2ZKE0_9AGAR</name>
<accession>A0ABR2ZKE0</accession>
<sequence length="586" mass="65107">MGSSHTDLVDGPPKPALTTQDSTSTLHSPHGDFDVEDLQFQTDILARLRVIEQLQSYTLPRFRSSIPDDILTDILNWISLCFCPNASDDDVAVALAIYRGQISLFVANTPNSPSTSSLNLTKNVVRTTLKKVLSDDSMAPPTAARLFSRMIVDIGHPRLQRKITLLGRTSGDPQSTGLRFASLVKSWLFYRPDGERSKGFVNRAVSLAGNATNTTDYMVRSFWVIVEQANFSTDGMPPDQRYTYLTSMMTACDLLVKSTFFNDLLNHHTFRVTLEDTDRLFLHTLLRRLSHIASYKTGAAKFAVIGIPFIHTILGDSGVEAFLEDEERGGIVFELVSEWQDRSRSHPLAPSSTTRSFTWQASPLDFLPSALGLDGRGESDGHNCGHSRNTSSTSAGTDSSSNTSESTSSIGSHLVNSYGELNRLDEELQIQFLSSSVVADAWTPGDTITATYHSILQLISYLESLQIDILGQTIGTSKPICWMCVRYIHALEQYCAVKDDENDREEREKRQTFGHPSVSPIDDRLEKIHKKWYMSKGSGKVRDGWLIPSGAPREVIDTIIEDAQQEMVRIVEDVAFDGYTFADPVS</sequence>
<proteinExistence type="predicted"/>
<feature type="region of interest" description="Disordered" evidence="1">
    <location>
        <begin position="1"/>
        <end position="30"/>
    </location>
</feature>
<evidence type="ECO:0000256" key="1">
    <source>
        <dbReference type="SAM" id="MobiDB-lite"/>
    </source>
</evidence>
<protein>
    <submittedName>
        <fullName evidence="2">Uncharacterized protein</fullName>
    </submittedName>
</protein>
<comment type="caution">
    <text evidence="2">The sequence shown here is derived from an EMBL/GenBank/DDBJ whole genome shotgun (WGS) entry which is preliminary data.</text>
</comment>